<evidence type="ECO:0000256" key="9">
    <source>
        <dbReference type="ARBA" id="ARBA00040345"/>
    </source>
</evidence>
<evidence type="ECO:0000259" key="11">
    <source>
        <dbReference type="Pfam" id="PF00535"/>
    </source>
</evidence>
<dbReference type="AlphaFoldDB" id="A0A249L4L4"/>
<gene>
    <name evidence="12" type="ORF">B1sIIB91_03610</name>
</gene>
<evidence type="ECO:0000256" key="3">
    <source>
        <dbReference type="ARBA" id="ARBA00022676"/>
    </source>
</evidence>
<keyword evidence="3" id="KW-0328">Glycosyltransferase</keyword>
<name>A0A249L4L4_9ACTN</name>
<reference evidence="12 13" key="1">
    <citation type="submission" date="2016-07" db="EMBL/GenBank/DDBJ databases">
        <title>High microdiversification within the ubiquitous acI lineage of Actinobacteria.</title>
        <authorList>
            <person name="Neuenschwander S.M."/>
            <person name="Salcher M."/>
            <person name="Ghai R."/>
            <person name="Pernthaler J."/>
        </authorList>
    </citation>
    <scope>NUCLEOTIDE SEQUENCE [LARGE SCALE GENOMIC DNA]</scope>
    <source>
        <strain evidence="12">MMS-IIB-91</strain>
    </source>
</reference>
<comment type="function">
    <text evidence="6">Catalyzes the glycosylation of 4,4'-diaponeurosporenoate, i.e. the esterification of glucose at the C1'' position with the carboxyl group of 4,4'-diaponeurosporenic acid, to form glycosyl-4,4'-diaponeurosporenoate. This is a step in the biosynthesis of staphyloxanthin, an orange pigment present in most staphylococci strains.</text>
</comment>
<protein>
    <recommendedName>
        <fullName evidence="9">4,4'-diaponeurosporenoate glycosyltransferase</fullName>
    </recommendedName>
</protein>
<dbReference type="RefSeq" id="WP_095688254.1">
    <property type="nucleotide sequence ID" value="NZ_CP016779.1"/>
</dbReference>
<dbReference type="InterPro" id="IPR001173">
    <property type="entry name" value="Glyco_trans_2-like"/>
</dbReference>
<dbReference type="OrthoDB" id="9806525at2"/>
<organism evidence="12 13">
    <name type="scientific">Candidatus Nanopelagicus abundans</name>
    <dbReference type="NCBI Taxonomy" id="1884916"/>
    <lineage>
        <taxon>Bacteria</taxon>
        <taxon>Bacillati</taxon>
        <taxon>Actinomycetota</taxon>
        <taxon>Actinomycetes</taxon>
        <taxon>Candidatus Nanopelagicales</taxon>
        <taxon>Candidatus Nanopelagicaceae</taxon>
        <taxon>Candidatus Nanopelagicus</taxon>
    </lineage>
</organism>
<accession>A0A249L4L4</accession>
<comment type="subcellular location">
    <subcellularLocation>
        <location evidence="1">Cell membrane</location>
    </subcellularLocation>
</comment>
<dbReference type="Pfam" id="PF00535">
    <property type="entry name" value="Glycos_transf_2"/>
    <property type="match status" value="1"/>
</dbReference>
<dbReference type="Proteomes" id="UP000217210">
    <property type="component" value="Chromosome"/>
</dbReference>
<evidence type="ECO:0000256" key="7">
    <source>
        <dbReference type="ARBA" id="ARBA00037904"/>
    </source>
</evidence>
<evidence type="ECO:0000256" key="4">
    <source>
        <dbReference type="ARBA" id="ARBA00022679"/>
    </source>
</evidence>
<keyword evidence="5 10" id="KW-0472">Membrane</keyword>
<evidence type="ECO:0000313" key="12">
    <source>
        <dbReference type="EMBL" id="ASY23992.1"/>
    </source>
</evidence>
<evidence type="ECO:0000256" key="5">
    <source>
        <dbReference type="ARBA" id="ARBA00023136"/>
    </source>
</evidence>
<evidence type="ECO:0000313" key="13">
    <source>
        <dbReference type="Proteomes" id="UP000217210"/>
    </source>
</evidence>
<evidence type="ECO:0000256" key="2">
    <source>
        <dbReference type="ARBA" id="ARBA00022475"/>
    </source>
</evidence>
<dbReference type="PANTHER" id="PTHR43646:SF2">
    <property type="entry name" value="GLYCOSYLTRANSFERASE 2-LIKE DOMAIN-CONTAINING PROTEIN"/>
    <property type="match status" value="1"/>
</dbReference>
<evidence type="ECO:0000256" key="8">
    <source>
        <dbReference type="ARBA" id="ARBA00038120"/>
    </source>
</evidence>
<keyword evidence="10" id="KW-1133">Transmembrane helix</keyword>
<comment type="pathway">
    <text evidence="7">Carotenoid biosynthesis; staphyloxanthin biosynthesis; staphyloxanthin from farnesyl diphosphate: step 4/5.</text>
</comment>
<sequence>MEISLALSCLALALVILNSLTIRVVRNQPKKVSESVSILIPMRNEEKNVANCVNSLISQTGLEDFEILVLDDCSTDQTMKELSRFSDIKLLSGKSLPDGWLGKLWALEQLVAASDGKYLVFIDADVRLTEHAVASAIKQMRDWDFISAYPKQITSGFIQRLFQPLLQWSWLASVPLKISEKFSIKSMAVANGQFFIIKRDAYLKSGGFEVIKFEVLDDLMMAKQLLKSGFKGGVAEASNVATCQMYDSPMQLIKGYQKSLWRAFGSPLGSIMAVVLLFVTGVLPFISTLFGSEIGLISFGLIFLGRIISSVRTNTPPNTALLHPIAILFLIGLIAYSWFGKLTKTLTWRDRPVI</sequence>
<evidence type="ECO:0000256" key="10">
    <source>
        <dbReference type="SAM" id="Phobius"/>
    </source>
</evidence>
<dbReference type="InterPro" id="IPR029044">
    <property type="entry name" value="Nucleotide-diphossugar_trans"/>
</dbReference>
<comment type="similarity">
    <text evidence="8">Belongs to the glycosyltransferase 2 family. CrtQ subfamily.</text>
</comment>
<feature type="domain" description="Glycosyltransferase 2-like" evidence="11">
    <location>
        <begin position="37"/>
        <end position="202"/>
    </location>
</feature>
<dbReference type="CDD" id="cd00761">
    <property type="entry name" value="Glyco_tranf_GTA_type"/>
    <property type="match status" value="1"/>
</dbReference>
<dbReference type="GO" id="GO:0016757">
    <property type="term" value="F:glycosyltransferase activity"/>
    <property type="evidence" value="ECO:0007669"/>
    <property type="project" value="UniProtKB-KW"/>
</dbReference>
<feature type="transmembrane region" description="Helical" evidence="10">
    <location>
        <begin position="320"/>
        <end position="339"/>
    </location>
</feature>
<feature type="transmembrane region" description="Helical" evidence="10">
    <location>
        <begin position="290"/>
        <end position="308"/>
    </location>
</feature>
<keyword evidence="10" id="KW-0812">Transmembrane</keyword>
<dbReference type="EMBL" id="CP016779">
    <property type="protein sequence ID" value="ASY23992.1"/>
    <property type="molecule type" value="Genomic_DNA"/>
</dbReference>
<keyword evidence="4 12" id="KW-0808">Transferase</keyword>
<proteinExistence type="inferred from homology"/>
<keyword evidence="2" id="KW-1003">Cell membrane</keyword>
<dbReference type="GO" id="GO:0005886">
    <property type="term" value="C:plasma membrane"/>
    <property type="evidence" value="ECO:0007669"/>
    <property type="project" value="UniProtKB-SubCell"/>
</dbReference>
<dbReference type="Gene3D" id="3.90.550.10">
    <property type="entry name" value="Spore Coat Polysaccharide Biosynthesis Protein SpsA, Chain A"/>
    <property type="match status" value="1"/>
</dbReference>
<dbReference type="KEGG" id="nab:B1sIIB91_03610"/>
<keyword evidence="13" id="KW-1185">Reference proteome</keyword>
<evidence type="ECO:0000256" key="6">
    <source>
        <dbReference type="ARBA" id="ARBA00037281"/>
    </source>
</evidence>
<feature type="transmembrane region" description="Helical" evidence="10">
    <location>
        <begin position="260"/>
        <end position="283"/>
    </location>
</feature>
<dbReference type="SUPFAM" id="SSF53448">
    <property type="entry name" value="Nucleotide-diphospho-sugar transferases"/>
    <property type="match status" value="1"/>
</dbReference>
<dbReference type="PANTHER" id="PTHR43646">
    <property type="entry name" value="GLYCOSYLTRANSFERASE"/>
    <property type="match status" value="1"/>
</dbReference>
<evidence type="ECO:0000256" key="1">
    <source>
        <dbReference type="ARBA" id="ARBA00004236"/>
    </source>
</evidence>